<proteinExistence type="predicted"/>
<dbReference type="EMBL" id="JAULRT010000032">
    <property type="protein sequence ID" value="MDO3381077.1"/>
    <property type="molecule type" value="Genomic_DNA"/>
</dbReference>
<feature type="domain" description="Glycosyltransferase family 28 N-terminal" evidence="1">
    <location>
        <begin position="5"/>
        <end position="63"/>
    </location>
</feature>
<dbReference type="Pfam" id="PF06722">
    <property type="entry name" value="EryCIII-like_C"/>
    <property type="match status" value="1"/>
</dbReference>
<dbReference type="PANTHER" id="PTHR48050:SF13">
    <property type="entry name" value="STEROL 3-BETA-GLUCOSYLTRANSFERASE UGT80A2"/>
    <property type="match status" value="1"/>
</dbReference>
<gene>
    <name evidence="3" type="ORF">QWI16_02760</name>
</gene>
<feature type="domain" description="Erythromycin biosynthesis protein CIII-like C-terminal" evidence="2">
    <location>
        <begin position="319"/>
        <end position="414"/>
    </location>
</feature>
<dbReference type="RefSeq" id="WP_302711201.1">
    <property type="nucleotide sequence ID" value="NZ_JAULRT010000032.1"/>
</dbReference>
<dbReference type="Gene3D" id="3.40.50.2000">
    <property type="entry name" value="Glycogen Phosphorylase B"/>
    <property type="match status" value="2"/>
</dbReference>
<evidence type="ECO:0000259" key="2">
    <source>
        <dbReference type="Pfam" id="PF06722"/>
    </source>
</evidence>
<comment type="caution">
    <text evidence="3">The sequence shown here is derived from an EMBL/GenBank/DDBJ whole genome shotgun (WGS) entry which is preliminary data.</text>
</comment>
<keyword evidence="4" id="KW-1185">Reference proteome</keyword>
<evidence type="ECO:0000313" key="4">
    <source>
        <dbReference type="Proteomes" id="UP001168380"/>
    </source>
</evidence>
<accession>A0ABT8TAE7</accession>
<dbReference type="Pfam" id="PF03033">
    <property type="entry name" value="Glyco_transf_28"/>
    <property type="match status" value="1"/>
</dbReference>
<dbReference type="InterPro" id="IPR050426">
    <property type="entry name" value="Glycosyltransferase_28"/>
</dbReference>
<organism evidence="3 4">
    <name type="scientific">Gilvimarinus algae</name>
    <dbReference type="NCBI Taxonomy" id="3058037"/>
    <lineage>
        <taxon>Bacteria</taxon>
        <taxon>Pseudomonadati</taxon>
        <taxon>Pseudomonadota</taxon>
        <taxon>Gammaproteobacteria</taxon>
        <taxon>Cellvibrionales</taxon>
        <taxon>Cellvibrionaceae</taxon>
        <taxon>Gilvimarinus</taxon>
    </lineage>
</organism>
<dbReference type="Proteomes" id="UP001168380">
    <property type="component" value="Unassembled WGS sequence"/>
</dbReference>
<protein>
    <submittedName>
        <fullName evidence="3">Glycosyltransferase</fullName>
    </submittedName>
</protein>
<sequence length="451" mass="51069">MNRKIVMVAFGSLGDIYPLLAIAERLAKHCNVAFLANEYFKDHIVGRGIEFHSIGLIEHQLAARESEDSSGETKQGRKHRFENIIGKSFERTFEYIERQHTNGVDITVITHGNLSPATLACEKFNIPLIVTYYATSQIPHNGYDMDMYNEFHGRHSWLSKRILGPLEKLHRLFSFEVESELNEYRKQYGLAPIPSGFRRVIAKVFPKFLGCRSGVKVNLHIALLPAWFSDPVNRYFPHIEFAGFPFVTELQENPPELQEFLERHSNPIVFTPGTAVEDIQHLCREIIPICRKLGSPAILVSKHGRAAFEALKIPFDVPIQFIEHVNFEELLPKVRCLVHHGGIGTTAQAIRAGIPQIIRPRMYDQPINGLRVMMCGLGGSIPAQEFNADMFANILLHIESSNIHQERIRHFSDDVKRHNGAAACAKFIMNFIENKDSTNDAASANFAAHQL</sequence>
<dbReference type="CDD" id="cd03784">
    <property type="entry name" value="GT1_Gtf-like"/>
    <property type="match status" value="1"/>
</dbReference>
<evidence type="ECO:0000259" key="1">
    <source>
        <dbReference type="Pfam" id="PF03033"/>
    </source>
</evidence>
<dbReference type="SUPFAM" id="SSF53756">
    <property type="entry name" value="UDP-Glycosyltransferase/glycogen phosphorylase"/>
    <property type="match status" value="1"/>
</dbReference>
<reference evidence="3" key="1">
    <citation type="submission" date="2023-07" db="EMBL/GenBank/DDBJ databases">
        <title>Gilvimarinus algae sp. nov., isolated from the surface of Kelp.</title>
        <authorList>
            <person name="Sun Y.Y."/>
            <person name="Gong Y."/>
            <person name="Du Z.J."/>
        </authorList>
    </citation>
    <scope>NUCLEOTIDE SEQUENCE</scope>
    <source>
        <strain evidence="3">SDUM040014</strain>
    </source>
</reference>
<dbReference type="InterPro" id="IPR004276">
    <property type="entry name" value="GlycoTrans_28_N"/>
</dbReference>
<evidence type="ECO:0000313" key="3">
    <source>
        <dbReference type="EMBL" id="MDO3381077.1"/>
    </source>
</evidence>
<dbReference type="InterPro" id="IPR010610">
    <property type="entry name" value="EryCIII-like_C"/>
</dbReference>
<dbReference type="PANTHER" id="PTHR48050">
    <property type="entry name" value="STEROL 3-BETA-GLUCOSYLTRANSFERASE"/>
    <property type="match status" value="1"/>
</dbReference>
<dbReference type="InterPro" id="IPR002213">
    <property type="entry name" value="UDP_glucos_trans"/>
</dbReference>
<name>A0ABT8TAE7_9GAMM</name>